<evidence type="ECO:0000256" key="1">
    <source>
        <dbReference type="SAM" id="Phobius"/>
    </source>
</evidence>
<keyword evidence="1" id="KW-0812">Transmembrane</keyword>
<organism evidence="2 3">
    <name type="scientific">Microvirga flocculans</name>
    <dbReference type="NCBI Taxonomy" id="217168"/>
    <lineage>
        <taxon>Bacteria</taxon>
        <taxon>Pseudomonadati</taxon>
        <taxon>Pseudomonadota</taxon>
        <taxon>Alphaproteobacteria</taxon>
        <taxon>Hyphomicrobiales</taxon>
        <taxon>Methylobacteriaceae</taxon>
        <taxon>Microvirga</taxon>
    </lineage>
</organism>
<keyword evidence="3" id="KW-1185">Reference proteome</keyword>
<keyword evidence="1" id="KW-0472">Membrane</keyword>
<comment type="caution">
    <text evidence="2">The sequence shown here is derived from an EMBL/GenBank/DDBJ whole genome shotgun (WGS) entry which is preliminary data.</text>
</comment>
<evidence type="ECO:0000313" key="3">
    <source>
        <dbReference type="Proteomes" id="UP000519439"/>
    </source>
</evidence>
<reference evidence="2 3" key="1">
    <citation type="submission" date="2020-08" db="EMBL/GenBank/DDBJ databases">
        <title>Genomic Encyclopedia of Type Strains, Phase IV (KMG-IV): sequencing the most valuable type-strain genomes for metagenomic binning, comparative biology and taxonomic classification.</title>
        <authorList>
            <person name="Goeker M."/>
        </authorList>
    </citation>
    <scope>NUCLEOTIDE SEQUENCE [LARGE SCALE GENOMIC DNA]</scope>
    <source>
        <strain evidence="2 3">DSM 15743</strain>
    </source>
</reference>
<accession>A0A7W6ICF7</accession>
<sequence>MASGGSVQHSLEGAVMYDLVYLLLGLGFFALMALYARAAERL</sequence>
<dbReference type="EMBL" id="JACIDC010000001">
    <property type="protein sequence ID" value="MBB4038425.1"/>
    <property type="molecule type" value="Genomic_DNA"/>
</dbReference>
<dbReference type="AlphaFoldDB" id="A0A7W6ICF7"/>
<dbReference type="RefSeq" id="WP_275944438.1">
    <property type="nucleotide sequence ID" value="NZ_JACIDC010000001.1"/>
</dbReference>
<dbReference type="Proteomes" id="UP000519439">
    <property type="component" value="Unassembled WGS sequence"/>
</dbReference>
<feature type="transmembrane region" description="Helical" evidence="1">
    <location>
        <begin position="19"/>
        <end position="36"/>
    </location>
</feature>
<protein>
    <submittedName>
        <fullName evidence="2">Uncharacterized protein</fullName>
    </submittedName>
</protein>
<gene>
    <name evidence="2" type="ORF">GGR34_000054</name>
</gene>
<keyword evidence="1" id="KW-1133">Transmembrane helix</keyword>
<proteinExistence type="predicted"/>
<name>A0A7W6ICF7_9HYPH</name>
<evidence type="ECO:0000313" key="2">
    <source>
        <dbReference type="EMBL" id="MBB4038425.1"/>
    </source>
</evidence>